<protein>
    <submittedName>
        <fullName evidence="7">Uncharacterized protein</fullName>
    </submittedName>
</protein>
<dbReference type="GO" id="GO:0004984">
    <property type="term" value="F:olfactory receptor activity"/>
    <property type="evidence" value="ECO:0007669"/>
    <property type="project" value="TreeGrafter"/>
</dbReference>
<evidence type="ECO:0000256" key="5">
    <source>
        <dbReference type="ARBA" id="ARBA00037994"/>
    </source>
</evidence>
<accession>A0AA36H4A1</accession>
<evidence type="ECO:0000256" key="6">
    <source>
        <dbReference type="SAM" id="Phobius"/>
    </source>
</evidence>
<keyword evidence="3 6" id="KW-1133">Transmembrane helix</keyword>
<organism evidence="7 8">
    <name type="scientific">Cylicocyclus nassatus</name>
    <name type="common">Nematode worm</name>
    <dbReference type="NCBI Taxonomy" id="53992"/>
    <lineage>
        <taxon>Eukaryota</taxon>
        <taxon>Metazoa</taxon>
        <taxon>Ecdysozoa</taxon>
        <taxon>Nematoda</taxon>
        <taxon>Chromadorea</taxon>
        <taxon>Rhabditida</taxon>
        <taxon>Rhabditina</taxon>
        <taxon>Rhabditomorpha</taxon>
        <taxon>Strongyloidea</taxon>
        <taxon>Strongylidae</taxon>
        <taxon>Cylicocyclus</taxon>
    </lineage>
</organism>
<evidence type="ECO:0000256" key="2">
    <source>
        <dbReference type="ARBA" id="ARBA00022692"/>
    </source>
</evidence>
<proteinExistence type="inferred from homology"/>
<dbReference type="AlphaFoldDB" id="A0AA36H4A1"/>
<evidence type="ECO:0000313" key="8">
    <source>
        <dbReference type="Proteomes" id="UP001176961"/>
    </source>
</evidence>
<dbReference type="Pfam" id="PF10292">
    <property type="entry name" value="7TM_GPCR_Srab"/>
    <property type="match status" value="1"/>
</dbReference>
<comment type="caution">
    <text evidence="7">The sequence shown here is derived from an EMBL/GenBank/DDBJ whole genome shotgun (WGS) entry which is preliminary data.</text>
</comment>
<evidence type="ECO:0000256" key="3">
    <source>
        <dbReference type="ARBA" id="ARBA00022989"/>
    </source>
</evidence>
<feature type="transmembrane region" description="Helical" evidence="6">
    <location>
        <begin position="19"/>
        <end position="42"/>
    </location>
</feature>
<dbReference type="PANTHER" id="PTHR31357">
    <property type="entry name" value="SERPENTINE RECEPTOR CLASS ALPHA-10"/>
    <property type="match status" value="1"/>
</dbReference>
<dbReference type="Gene3D" id="1.20.1070.10">
    <property type="entry name" value="Rhodopsin 7-helix transmembrane proteins"/>
    <property type="match status" value="1"/>
</dbReference>
<dbReference type="InterPro" id="IPR019408">
    <property type="entry name" value="7TM_GPCR_serpentine_rcpt_Srab"/>
</dbReference>
<feature type="transmembrane region" description="Helical" evidence="6">
    <location>
        <begin position="179"/>
        <end position="206"/>
    </location>
</feature>
<keyword evidence="4 6" id="KW-0472">Membrane</keyword>
<evidence type="ECO:0000256" key="4">
    <source>
        <dbReference type="ARBA" id="ARBA00023136"/>
    </source>
</evidence>
<keyword evidence="8" id="KW-1185">Reference proteome</keyword>
<dbReference type="GO" id="GO:0016020">
    <property type="term" value="C:membrane"/>
    <property type="evidence" value="ECO:0007669"/>
    <property type="project" value="UniProtKB-SubCell"/>
</dbReference>
<dbReference type="Proteomes" id="UP001176961">
    <property type="component" value="Unassembled WGS sequence"/>
</dbReference>
<comment type="similarity">
    <text evidence="5">Belongs to the nematode receptor-like protein sra family.</text>
</comment>
<dbReference type="EMBL" id="CATQJL010000305">
    <property type="protein sequence ID" value="CAJ0603506.1"/>
    <property type="molecule type" value="Genomic_DNA"/>
</dbReference>
<comment type="subcellular location">
    <subcellularLocation>
        <location evidence="1">Membrane</location>
        <topology evidence="1">Multi-pass membrane protein</topology>
    </subcellularLocation>
</comment>
<keyword evidence="2 6" id="KW-0812">Transmembrane</keyword>
<name>A0AA36H4A1_CYLNA</name>
<gene>
    <name evidence="7" type="ORF">CYNAS_LOCUS15489</name>
</gene>
<dbReference type="PANTHER" id="PTHR31357:SF5">
    <property type="entry name" value="SERPENTINE RECEPTOR CLASS ALPHA-1-RELATED"/>
    <property type="match status" value="1"/>
</dbReference>
<evidence type="ECO:0000313" key="7">
    <source>
        <dbReference type="EMBL" id="CAJ0603506.1"/>
    </source>
</evidence>
<feature type="transmembrane region" description="Helical" evidence="6">
    <location>
        <begin position="54"/>
        <end position="72"/>
    </location>
</feature>
<feature type="transmembrane region" description="Helical" evidence="6">
    <location>
        <begin position="139"/>
        <end position="159"/>
    </location>
</feature>
<reference evidence="7" key="1">
    <citation type="submission" date="2023-07" db="EMBL/GenBank/DDBJ databases">
        <authorList>
            <consortium name="CYATHOMIX"/>
        </authorList>
    </citation>
    <scope>NUCLEOTIDE SEQUENCE</scope>
    <source>
        <strain evidence="7">N/A</strain>
    </source>
</reference>
<sequence>MNDTCSGALEYKKNVQLNIVLAIHVLISVGGVVTNVLFVRHWRRGLFFHKNSQVLIWTIVILNLLHSFLLGMGEGVHLFQHYVVQDTCNALVSTVFCYVVRMPTLMCAAAQALVHLSIVTERAIALKRIKTYEKRKSSIGLVLAVASVSISVGMAAYTFKNYPMFEKTSYCKVATSQTILQIIEFSCSVLFLEAVIIVSFCCVYCLNSKGRLSPSTHFYRQCCCGGA</sequence>
<dbReference type="InterPro" id="IPR051080">
    <property type="entry name" value="Nematode_rcpt-like_serp_alpha"/>
</dbReference>
<evidence type="ECO:0000256" key="1">
    <source>
        <dbReference type="ARBA" id="ARBA00004141"/>
    </source>
</evidence>